<dbReference type="AlphaFoldDB" id="A0A9P7UPB2"/>
<name>A0A9P7UPB2_9AGAR</name>
<organism evidence="1 2">
    <name type="scientific">Marasmius oreades</name>
    <name type="common">fairy-ring Marasmius</name>
    <dbReference type="NCBI Taxonomy" id="181124"/>
    <lineage>
        <taxon>Eukaryota</taxon>
        <taxon>Fungi</taxon>
        <taxon>Dikarya</taxon>
        <taxon>Basidiomycota</taxon>
        <taxon>Agaricomycotina</taxon>
        <taxon>Agaricomycetes</taxon>
        <taxon>Agaricomycetidae</taxon>
        <taxon>Agaricales</taxon>
        <taxon>Marasmiineae</taxon>
        <taxon>Marasmiaceae</taxon>
        <taxon>Marasmius</taxon>
    </lineage>
</organism>
<protein>
    <submittedName>
        <fullName evidence="1">Uncharacterized protein</fullName>
    </submittedName>
</protein>
<evidence type="ECO:0000313" key="1">
    <source>
        <dbReference type="EMBL" id="KAG7089073.1"/>
    </source>
</evidence>
<reference evidence="1" key="1">
    <citation type="journal article" date="2021" name="Genome Biol. Evol.">
        <title>The assembled and annotated genome of the fairy-ring fungus Marasmius oreades.</title>
        <authorList>
            <person name="Hiltunen M."/>
            <person name="Ament-Velasquez S.L."/>
            <person name="Johannesson H."/>
        </authorList>
    </citation>
    <scope>NUCLEOTIDE SEQUENCE</scope>
    <source>
        <strain evidence="1">03SP1</strain>
    </source>
</reference>
<keyword evidence="2" id="KW-1185">Reference proteome</keyword>
<dbReference type="Proteomes" id="UP001049176">
    <property type="component" value="Chromosome 7"/>
</dbReference>
<comment type="caution">
    <text evidence="1">The sequence shown here is derived from an EMBL/GenBank/DDBJ whole genome shotgun (WGS) entry which is preliminary data.</text>
</comment>
<evidence type="ECO:0000313" key="2">
    <source>
        <dbReference type="Proteomes" id="UP001049176"/>
    </source>
</evidence>
<dbReference type="RefSeq" id="XP_043005543.1">
    <property type="nucleotide sequence ID" value="XM_043155761.1"/>
</dbReference>
<sequence length="109" mass="11911">MEACSQELSRIHSQLVGAAIPIHLASKAAVFHLMVVASMDAHSRMSGSLCVLGLKYPPVQGEISKKKKTEKAFLACEMATQYRAKRMLIGTMECWKVIRDGGADSYPAQ</sequence>
<dbReference type="GeneID" id="66079858"/>
<gene>
    <name evidence="1" type="ORF">E1B28_010783</name>
</gene>
<dbReference type="KEGG" id="more:E1B28_010783"/>
<accession>A0A9P7UPB2</accession>
<proteinExistence type="predicted"/>
<dbReference type="EMBL" id="CM032187">
    <property type="protein sequence ID" value="KAG7089073.1"/>
    <property type="molecule type" value="Genomic_DNA"/>
</dbReference>